<dbReference type="InterPro" id="IPR029058">
    <property type="entry name" value="AB_hydrolase_fold"/>
</dbReference>
<dbReference type="PANTHER" id="PTHR43798">
    <property type="entry name" value="MONOACYLGLYCEROL LIPASE"/>
    <property type="match status" value="1"/>
</dbReference>
<dbReference type="SUPFAM" id="SSF53474">
    <property type="entry name" value="alpha/beta-Hydrolases"/>
    <property type="match status" value="1"/>
</dbReference>
<accession>A0A7X9LC52</accession>
<dbReference type="Proteomes" id="UP000532121">
    <property type="component" value="Unassembled WGS sequence"/>
</dbReference>
<reference evidence="3 4" key="1">
    <citation type="submission" date="2020-04" db="EMBL/GenBank/DDBJ databases">
        <title>MicrobeNet Type strains.</title>
        <authorList>
            <person name="Nicholson A.C."/>
        </authorList>
    </citation>
    <scope>NUCLEOTIDE SEQUENCE [LARGE SCALE GENOMIC DNA]</scope>
    <source>
        <strain evidence="3 4">DSM 22768</strain>
    </source>
</reference>
<evidence type="ECO:0000313" key="3">
    <source>
        <dbReference type="EMBL" id="NMD48361.1"/>
    </source>
</evidence>
<dbReference type="RefSeq" id="WP_193522907.1">
    <property type="nucleotide sequence ID" value="NZ_JABASA010000002.1"/>
</dbReference>
<dbReference type="AlphaFoldDB" id="A0A7X9LC52"/>
<dbReference type="EMBL" id="JABASA010000002">
    <property type="protein sequence ID" value="NMD48361.1"/>
    <property type="molecule type" value="Genomic_DNA"/>
</dbReference>
<name>A0A7X9LC52_STRRT</name>
<dbReference type="InterPro" id="IPR050266">
    <property type="entry name" value="AB_hydrolase_sf"/>
</dbReference>
<dbReference type="Pfam" id="PF12697">
    <property type="entry name" value="Abhydrolase_6"/>
    <property type="match status" value="1"/>
</dbReference>
<dbReference type="Gene3D" id="3.40.50.1820">
    <property type="entry name" value="alpha/beta hydrolase"/>
    <property type="match status" value="1"/>
</dbReference>
<evidence type="ECO:0000256" key="1">
    <source>
        <dbReference type="ARBA" id="ARBA00022801"/>
    </source>
</evidence>
<organism evidence="3 4">
    <name type="scientific">Streptococcus ratti</name>
    <dbReference type="NCBI Taxonomy" id="1341"/>
    <lineage>
        <taxon>Bacteria</taxon>
        <taxon>Bacillati</taxon>
        <taxon>Bacillota</taxon>
        <taxon>Bacilli</taxon>
        <taxon>Lactobacillales</taxon>
        <taxon>Streptococcaceae</taxon>
        <taxon>Streptococcus</taxon>
    </lineage>
</organism>
<dbReference type="PANTHER" id="PTHR43798:SF31">
    <property type="entry name" value="AB HYDROLASE SUPERFAMILY PROTEIN YCLE"/>
    <property type="match status" value="1"/>
</dbReference>
<comment type="caution">
    <text evidence="3">The sequence shown here is derived from an EMBL/GenBank/DDBJ whole genome shotgun (WGS) entry which is preliminary data.</text>
</comment>
<evidence type="ECO:0000259" key="2">
    <source>
        <dbReference type="Pfam" id="PF12697"/>
    </source>
</evidence>
<dbReference type="GO" id="GO:0016020">
    <property type="term" value="C:membrane"/>
    <property type="evidence" value="ECO:0007669"/>
    <property type="project" value="TreeGrafter"/>
</dbReference>
<dbReference type="GO" id="GO:0016787">
    <property type="term" value="F:hydrolase activity"/>
    <property type="evidence" value="ECO:0007669"/>
    <property type="project" value="UniProtKB-KW"/>
</dbReference>
<sequence length="260" mass="29122">MKQLFVKEVGQQNTQTIVFLHASGSSSRMWQHHIRALEKDFHCIVIDLPGHGASRDVEWTSFDDVTEMIVAIIKSRAHGRPHLVGLSLGGSLILKLLESHSDAVDRVIVDGACHHPIKGYRKVIAMVYVMSLFKNTKMVAHLMTKMMQNDGASEEDCRGFVADLQRASSKSFRRAMSQANVLNVGLSFANPAFFVSGGKESETIHAAHQLLAKKNTDSQCAYYPDKGHAWLFSDIDTHIQLVWYFLQGTAFPEKLRHFAD</sequence>
<evidence type="ECO:0000313" key="4">
    <source>
        <dbReference type="Proteomes" id="UP000532121"/>
    </source>
</evidence>
<proteinExistence type="predicted"/>
<feature type="domain" description="AB hydrolase-1" evidence="2">
    <location>
        <begin position="17"/>
        <end position="233"/>
    </location>
</feature>
<gene>
    <name evidence="3" type="ORF">HHO37_01425</name>
</gene>
<dbReference type="InterPro" id="IPR000073">
    <property type="entry name" value="AB_hydrolase_1"/>
</dbReference>
<protein>
    <submittedName>
        <fullName evidence="3">Alpha/beta fold hydrolase</fullName>
    </submittedName>
</protein>
<keyword evidence="1 3" id="KW-0378">Hydrolase</keyword>